<keyword evidence="3" id="KW-1185">Reference proteome</keyword>
<protein>
    <submittedName>
        <fullName evidence="1 2">Uncharacterized protein</fullName>
    </submittedName>
</protein>
<sequence>MAVGDAIVVVRRQTCFPYAIHELVVLILLLLHTTGVSCEDVTLLLTLVARSKDETKVQIHSIILGDSSANGLSRFAAVCQH</sequence>
<gene>
    <name evidence="1" type="ORF">ZHAS_00010503</name>
</gene>
<dbReference type="EMBL" id="KE525221">
    <property type="protein sequence ID" value="KFB42750.1"/>
    <property type="molecule type" value="Genomic_DNA"/>
</dbReference>
<evidence type="ECO:0000313" key="1">
    <source>
        <dbReference type="EMBL" id="KFB42750.1"/>
    </source>
</evidence>
<dbReference type="VEuPathDB" id="VectorBase:ASIC010503"/>
<reference evidence="2" key="2">
    <citation type="submission" date="2020-05" db="UniProtKB">
        <authorList>
            <consortium name="EnsemblMetazoa"/>
        </authorList>
    </citation>
    <scope>IDENTIFICATION</scope>
</reference>
<dbReference type="AlphaFoldDB" id="A0A084VXQ6"/>
<dbReference type="EMBL" id="ATLV01018179">
    <property type="status" value="NOT_ANNOTATED_CDS"/>
    <property type="molecule type" value="Genomic_DNA"/>
</dbReference>
<evidence type="ECO:0000313" key="3">
    <source>
        <dbReference type="Proteomes" id="UP000030765"/>
    </source>
</evidence>
<reference evidence="1 3" key="1">
    <citation type="journal article" date="2014" name="BMC Genomics">
        <title>Genome sequence of Anopheles sinensis provides insight into genetics basis of mosquito competence for malaria parasites.</title>
        <authorList>
            <person name="Zhou D."/>
            <person name="Zhang D."/>
            <person name="Ding G."/>
            <person name="Shi L."/>
            <person name="Hou Q."/>
            <person name="Ye Y."/>
            <person name="Xu Y."/>
            <person name="Zhou H."/>
            <person name="Xiong C."/>
            <person name="Li S."/>
            <person name="Yu J."/>
            <person name="Hong S."/>
            <person name="Yu X."/>
            <person name="Zou P."/>
            <person name="Chen C."/>
            <person name="Chang X."/>
            <person name="Wang W."/>
            <person name="Lv Y."/>
            <person name="Sun Y."/>
            <person name="Ma L."/>
            <person name="Shen B."/>
            <person name="Zhu C."/>
        </authorList>
    </citation>
    <scope>NUCLEOTIDE SEQUENCE [LARGE SCALE GENOMIC DNA]</scope>
</reference>
<organism evidence="1">
    <name type="scientific">Anopheles sinensis</name>
    <name type="common">Mosquito</name>
    <dbReference type="NCBI Taxonomy" id="74873"/>
    <lineage>
        <taxon>Eukaryota</taxon>
        <taxon>Metazoa</taxon>
        <taxon>Ecdysozoa</taxon>
        <taxon>Arthropoda</taxon>
        <taxon>Hexapoda</taxon>
        <taxon>Insecta</taxon>
        <taxon>Pterygota</taxon>
        <taxon>Neoptera</taxon>
        <taxon>Endopterygota</taxon>
        <taxon>Diptera</taxon>
        <taxon>Nematocera</taxon>
        <taxon>Culicoidea</taxon>
        <taxon>Culicidae</taxon>
        <taxon>Anophelinae</taxon>
        <taxon>Anopheles</taxon>
    </lineage>
</organism>
<evidence type="ECO:0000313" key="2">
    <source>
        <dbReference type="EnsemblMetazoa" id="ASIC010503-PA"/>
    </source>
</evidence>
<accession>A0A084VXQ6</accession>
<proteinExistence type="predicted"/>
<dbReference type="EnsemblMetazoa" id="ASIC010503-RA">
    <property type="protein sequence ID" value="ASIC010503-PA"/>
    <property type="gene ID" value="ASIC010503"/>
</dbReference>
<name>A0A084VXQ6_ANOSI</name>
<dbReference type="Proteomes" id="UP000030765">
    <property type="component" value="Unassembled WGS sequence"/>
</dbReference>